<protein>
    <submittedName>
        <fullName evidence="2">Uncharacterized protein</fullName>
    </submittedName>
</protein>
<evidence type="ECO:0000256" key="1">
    <source>
        <dbReference type="SAM" id="SignalP"/>
    </source>
</evidence>
<keyword evidence="3" id="KW-1185">Reference proteome</keyword>
<dbReference type="InterPro" id="IPR011050">
    <property type="entry name" value="Pectin_lyase_fold/virulence"/>
</dbReference>
<reference evidence="2 3" key="1">
    <citation type="submission" date="2024-09" db="EMBL/GenBank/DDBJ databases">
        <authorList>
            <person name="D'Angelo T."/>
        </authorList>
    </citation>
    <scope>NUCLEOTIDE SEQUENCE [LARGE SCALE GENOMIC DNA]</scope>
    <source>
        <strain evidence="2">SAG AM-320-E07</strain>
    </source>
</reference>
<accession>A0ABV6YKY4</accession>
<keyword evidence="1" id="KW-0732">Signal</keyword>
<dbReference type="Gene3D" id="2.160.20.10">
    <property type="entry name" value="Single-stranded right-handed beta-helix, Pectin lyase-like"/>
    <property type="match status" value="1"/>
</dbReference>
<feature type="chain" id="PRO_5046594720" evidence="1">
    <location>
        <begin position="21"/>
        <end position="134"/>
    </location>
</feature>
<gene>
    <name evidence="2" type="ORF">ACFL6M_05225</name>
</gene>
<evidence type="ECO:0000313" key="3">
    <source>
        <dbReference type="Proteomes" id="UP001593833"/>
    </source>
</evidence>
<feature type="signal peptide" evidence="1">
    <location>
        <begin position="1"/>
        <end position="20"/>
    </location>
</feature>
<dbReference type="InterPro" id="IPR012334">
    <property type="entry name" value="Pectin_lyas_fold"/>
</dbReference>
<dbReference type="EMBL" id="JBHPKH010000057">
    <property type="protein sequence ID" value="MFC1572984.1"/>
    <property type="molecule type" value="Genomic_DNA"/>
</dbReference>
<dbReference type="Proteomes" id="UP001593833">
    <property type="component" value="Unassembled WGS sequence"/>
</dbReference>
<evidence type="ECO:0000313" key="2">
    <source>
        <dbReference type="EMBL" id="MFC1572984.1"/>
    </source>
</evidence>
<organism evidence="2 3">
    <name type="scientific">Eiseniibacteriota bacterium</name>
    <dbReference type="NCBI Taxonomy" id="2212470"/>
    <lineage>
        <taxon>Bacteria</taxon>
        <taxon>Candidatus Eiseniibacteriota</taxon>
    </lineage>
</organism>
<comment type="caution">
    <text evidence="2">The sequence shown here is derived from an EMBL/GenBank/DDBJ whole genome shotgun (WGS) entry which is preliminary data.</text>
</comment>
<proteinExistence type="predicted"/>
<sequence length="134" mass="14399">MRRFILIPSLVLALASSAAARTWYVPGDADSIQAGIDSAGIGDTVLVADGVWRGPGNRDLDFRGKDLVLQSESDDPSTCIIDCEGRDIDGFGIQRGFLFHSGETRHHWFVASQSSMALGRTQSDRIAMVEGSSA</sequence>
<dbReference type="SUPFAM" id="SSF51126">
    <property type="entry name" value="Pectin lyase-like"/>
    <property type="match status" value="1"/>
</dbReference>
<name>A0ABV6YKY4_UNCEI</name>